<evidence type="ECO:0000313" key="3">
    <source>
        <dbReference type="Proteomes" id="UP000298646"/>
    </source>
</evidence>
<feature type="domain" description="DUF4123" evidence="1">
    <location>
        <begin position="18"/>
        <end position="127"/>
    </location>
</feature>
<dbReference type="EMBL" id="CP039907">
    <property type="protein sequence ID" value="QCL98800.1"/>
    <property type="molecule type" value="Genomic_DNA"/>
</dbReference>
<organism evidence="2 3">
    <name type="scientific">Agrobacterium tumefaciens</name>
    <dbReference type="NCBI Taxonomy" id="358"/>
    <lineage>
        <taxon>Bacteria</taxon>
        <taxon>Pseudomonadati</taxon>
        <taxon>Pseudomonadota</taxon>
        <taxon>Alphaproteobacteria</taxon>
        <taxon>Hyphomicrobiales</taxon>
        <taxon>Rhizobiaceae</taxon>
        <taxon>Rhizobium/Agrobacterium group</taxon>
        <taxon>Agrobacterium</taxon>
        <taxon>Agrobacterium tumefaciens complex</taxon>
    </lineage>
</organism>
<dbReference type="Pfam" id="PF13503">
    <property type="entry name" value="DUF4123"/>
    <property type="match status" value="1"/>
</dbReference>
<gene>
    <name evidence="2" type="ORF">CFBP6624_00680</name>
</gene>
<proteinExistence type="predicted"/>
<evidence type="ECO:0000313" key="2">
    <source>
        <dbReference type="EMBL" id="QCL98800.1"/>
    </source>
</evidence>
<sequence length="333" mass="37727">MADLAKLREILLRSQRPLFAVLDGAQFPDLPTTLSDGEFFHRSLYRASPKGGQDQDRCAPQLVWLDRGRRANSGANARPVDQASLDRLIDLINGKHACVFWECEAGGEKLYHHLRKINMVLFPRDAQVDQGKSYEADPRPDEDRPTAQLAQMKRVILRHSDPNVMAQIIPTLSQGQYLRLLGPANAIIFQPEDEWGDNIMRASRKDGTARAPRGPLTFTTRNIDEIEDRRRETVVGKRVAYLQKVAPDFTAARSDMELRDLVRRQDAEAEELGLKLEYSRKLWAFLMLISGEKSGQAPEVRAYIRSGPSDPDRNFAVLFSKTKSVVRVHRRAG</sequence>
<dbReference type="RefSeq" id="WP_052820244.1">
    <property type="nucleotide sequence ID" value="NZ_CP039907.1"/>
</dbReference>
<reference evidence="2 3" key="1">
    <citation type="submission" date="2019-04" db="EMBL/GenBank/DDBJ databases">
        <title>Complete genome sequence of Agrobacterium tumefaciens CFBP6624.</title>
        <authorList>
            <person name="Haryono M."/>
            <person name="Lin Y.-C."/>
            <person name="Lai E.-M."/>
            <person name="Kuo C.-H."/>
        </authorList>
    </citation>
    <scope>NUCLEOTIDE SEQUENCE [LARGE SCALE GENOMIC DNA]</scope>
    <source>
        <strain evidence="2 3">CFBP6624</strain>
    </source>
</reference>
<dbReference type="InterPro" id="IPR025391">
    <property type="entry name" value="DUF4123"/>
</dbReference>
<dbReference type="AlphaFoldDB" id="A0AAE6EIQ6"/>
<name>A0AAE6EIQ6_AGRTU</name>
<dbReference type="Proteomes" id="UP000298646">
    <property type="component" value="Chromosome circular"/>
</dbReference>
<protein>
    <submittedName>
        <fullName evidence="2">DUF4123 domain-containing protein</fullName>
    </submittedName>
</protein>
<accession>A0AAE6EIQ6</accession>
<evidence type="ECO:0000259" key="1">
    <source>
        <dbReference type="Pfam" id="PF13503"/>
    </source>
</evidence>